<keyword evidence="12" id="KW-0539">Nucleus</keyword>
<evidence type="ECO:0000256" key="3">
    <source>
        <dbReference type="ARBA" id="ARBA00021117"/>
    </source>
</evidence>
<dbReference type="Gene3D" id="3.40.30.10">
    <property type="entry name" value="Glutaredoxin"/>
    <property type="match status" value="1"/>
</dbReference>
<dbReference type="InterPro" id="IPR036020">
    <property type="entry name" value="WW_dom_sf"/>
</dbReference>
<dbReference type="SUPFAM" id="SSF51045">
    <property type="entry name" value="WW domain"/>
    <property type="match status" value="1"/>
</dbReference>
<evidence type="ECO:0000256" key="7">
    <source>
        <dbReference type="ARBA" id="ARBA00022737"/>
    </source>
</evidence>
<dbReference type="GO" id="GO:0045087">
    <property type="term" value="P:innate immune response"/>
    <property type="evidence" value="ECO:0007669"/>
    <property type="project" value="UniProtKB-KW"/>
</dbReference>
<evidence type="ECO:0000256" key="4">
    <source>
        <dbReference type="ARBA" id="ARBA00022553"/>
    </source>
</evidence>
<dbReference type="Gene3D" id="2.20.70.10">
    <property type="match status" value="1"/>
</dbReference>
<dbReference type="Proteomes" id="UP000507222">
    <property type="component" value="Unassembled WGS sequence"/>
</dbReference>
<dbReference type="GO" id="GO:0000380">
    <property type="term" value="P:alternative mRNA splicing, via spliceosome"/>
    <property type="evidence" value="ECO:0007669"/>
    <property type="project" value="TreeGrafter"/>
</dbReference>
<evidence type="ECO:0000256" key="8">
    <source>
        <dbReference type="ARBA" id="ARBA00022859"/>
    </source>
</evidence>
<evidence type="ECO:0000256" key="2">
    <source>
        <dbReference type="ARBA" id="ARBA00004463"/>
    </source>
</evidence>
<evidence type="ECO:0000256" key="6">
    <source>
        <dbReference type="ARBA" id="ARBA00022664"/>
    </source>
</evidence>
<keyword evidence="7" id="KW-0677">Repeat</keyword>
<protein>
    <recommendedName>
        <fullName evidence="3">Polyglutamine-binding protein 1</fullName>
    </recommendedName>
    <alternativeName>
        <fullName evidence="13">Polyglutamine tract-binding protein 1</fullName>
    </alternativeName>
</protein>
<organism evidence="16 17">
    <name type="scientific">Prunus armeniaca</name>
    <name type="common">Apricot</name>
    <name type="synonym">Armeniaca vulgaris</name>
    <dbReference type="NCBI Taxonomy" id="36596"/>
    <lineage>
        <taxon>Eukaryota</taxon>
        <taxon>Viridiplantae</taxon>
        <taxon>Streptophyta</taxon>
        <taxon>Embryophyta</taxon>
        <taxon>Tracheophyta</taxon>
        <taxon>Spermatophyta</taxon>
        <taxon>Magnoliopsida</taxon>
        <taxon>eudicotyledons</taxon>
        <taxon>Gunneridae</taxon>
        <taxon>Pentapetalae</taxon>
        <taxon>rosids</taxon>
        <taxon>fabids</taxon>
        <taxon>Rosales</taxon>
        <taxon>Rosaceae</taxon>
        <taxon>Amygdaloideae</taxon>
        <taxon>Amygdaleae</taxon>
        <taxon>Prunus</taxon>
    </lineage>
</organism>
<keyword evidence="11" id="KW-0508">mRNA splicing</keyword>
<feature type="region of interest" description="Disordered" evidence="15">
    <location>
        <begin position="301"/>
        <end position="357"/>
    </location>
</feature>
<feature type="compositionally biased region" description="Polar residues" evidence="15">
    <location>
        <begin position="329"/>
        <end position="339"/>
    </location>
</feature>
<evidence type="ECO:0000256" key="13">
    <source>
        <dbReference type="ARBA" id="ARBA00042167"/>
    </source>
</evidence>
<sequence>MFFRGMGAGIIHTITLQQTITVPRTRSLGSCVWKGIKCSVKDAMIIGFSSRTTDFWWGSKDWAVVLGDPRISPLLAWADAWLVMVVEFEIEIGLEDGSNNHSLLICVWEYFANKVPGRVAHEPKYHKYYYNTKTHVSQWKHPNSSEQVALASQHFDSLASRNAANVYWDGQSAEVQAEKDESSKTKRCMGCGGWGLGLVQMWGYCNHCTRVLHLPQSQYLMTSMHNNHQTPDPVDIKGESDRKAPTQRSNWKPPMGKGNKKESKKRSYSEDEELDPMDPSSYSDAPRGGWVVGLKGVQPRAADTTATGPLFQQRPYPSPGAVLRKNAEVASQTKKSSSHFAPISKRGDGSDGLGDAD</sequence>
<evidence type="ECO:0000256" key="15">
    <source>
        <dbReference type="SAM" id="MobiDB-lite"/>
    </source>
</evidence>
<evidence type="ECO:0000256" key="12">
    <source>
        <dbReference type="ARBA" id="ARBA00023242"/>
    </source>
</evidence>
<dbReference type="GO" id="GO:0005737">
    <property type="term" value="C:cytoplasm"/>
    <property type="evidence" value="ECO:0007669"/>
    <property type="project" value="TreeGrafter"/>
</dbReference>
<dbReference type="CDD" id="cd00201">
    <property type="entry name" value="WW"/>
    <property type="match status" value="1"/>
</dbReference>
<keyword evidence="10" id="KW-0804">Transcription</keyword>
<comment type="subcellular location">
    <subcellularLocation>
        <location evidence="2">Cytoplasmic granule</location>
    </subcellularLocation>
    <subcellularLocation>
        <location evidence="1">Nucleus speckle</location>
    </subcellularLocation>
</comment>
<keyword evidence="4" id="KW-0597">Phosphoprotein</keyword>
<evidence type="ECO:0000256" key="11">
    <source>
        <dbReference type="ARBA" id="ARBA00023187"/>
    </source>
</evidence>
<dbReference type="PANTHER" id="PTHR21737:SF3">
    <property type="entry name" value="POLYGLUTAMINE-BINDING PROTEIN 1"/>
    <property type="match status" value="1"/>
</dbReference>
<gene>
    <name evidence="16" type="ORF">CURHAP_LOCUS42635</name>
</gene>
<evidence type="ECO:0000256" key="9">
    <source>
        <dbReference type="ARBA" id="ARBA00023015"/>
    </source>
</evidence>
<evidence type="ECO:0000256" key="5">
    <source>
        <dbReference type="ARBA" id="ARBA00022588"/>
    </source>
</evidence>
<keyword evidence="8" id="KW-0391">Immunity</keyword>
<dbReference type="GO" id="GO:0016607">
    <property type="term" value="C:nuclear speck"/>
    <property type="evidence" value="ECO:0007669"/>
    <property type="project" value="UniProtKB-SubCell"/>
</dbReference>
<dbReference type="PANTHER" id="PTHR21737">
    <property type="entry name" value="POLYGLUTAMINE BINDING PROTEIN 1/MARVEL MEMBRANE-ASSOCIATING DOMAIN CONTAINING 3"/>
    <property type="match status" value="1"/>
</dbReference>
<dbReference type="AlphaFoldDB" id="A0A6J5VEJ4"/>
<keyword evidence="5" id="KW-0399">Innate immunity</keyword>
<proteinExistence type="predicted"/>
<keyword evidence="6" id="KW-0507">mRNA processing</keyword>
<evidence type="ECO:0000256" key="1">
    <source>
        <dbReference type="ARBA" id="ARBA00004324"/>
    </source>
</evidence>
<dbReference type="EMBL" id="CAEKDK010000007">
    <property type="protein sequence ID" value="CAB4286067.1"/>
    <property type="molecule type" value="Genomic_DNA"/>
</dbReference>
<dbReference type="InterPro" id="IPR001202">
    <property type="entry name" value="WW_dom"/>
</dbReference>
<keyword evidence="9" id="KW-0805">Transcription regulation</keyword>
<feature type="region of interest" description="Disordered" evidence="15">
    <location>
        <begin position="224"/>
        <end position="286"/>
    </location>
</feature>
<evidence type="ECO:0000313" key="17">
    <source>
        <dbReference type="Proteomes" id="UP000507222"/>
    </source>
</evidence>
<evidence type="ECO:0000256" key="14">
    <source>
        <dbReference type="ARBA" id="ARBA00046362"/>
    </source>
</evidence>
<feature type="compositionally biased region" description="Basic and acidic residues" evidence="15">
    <location>
        <begin position="259"/>
        <end position="269"/>
    </location>
</feature>
<feature type="compositionally biased region" description="Basic and acidic residues" evidence="15">
    <location>
        <begin position="234"/>
        <end position="244"/>
    </location>
</feature>
<name>A0A6J5VEJ4_PRUAR</name>
<dbReference type="GO" id="GO:0043021">
    <property type="term" value="F:ribonucleoprotein complex binding"/>
    <property type="evidence" value="ECO:0007669"/>
    <property type="project" value="TreeGrafter"/>
</dbReference>
<reference evidence="16 17" key="1">
    <citation type="submission" date="2020-05" db="EMBL/GenBank/DDBJ databases">
        <authorList>
            <person name="Campoy J."/>
            <person name="Schneeberger K."/>
            <person name="Spophaly S."/>
        </authorList>
    </citation>
    <scope>NUCLEOTIDE SEQUENCE [LARGE SCALE GENOMIC DNA]</scope>
    <source>
        <strain evidence="16">PruArmRojPasFocal</strain>
    </source>
</reference>
<evidence type="ECO:0000256" key="10">
    <source>
        <dbReference type="ARBA" id="ARBA00023163"/>
    </source>
</evidence>
<accession>A0A6J5VEJ4</accession>
<evidence type="ECO:0000313" key="16">
    <source>
        <dbReference type="EMBL" id="CAB4286067.1"/>
    </source>
</evidence>
<comment type="subunit">
    <text evidence="14">Interacts with POU3F2/Brn-2, ATXN1, TXNL4A, HTT and AR. Interaction with ATXN1 correlates positively with the length of the polyglutamine tract. Interacts with RNA polymerase II large subunit in a phosphorylation-dependent manner. Forms a ternary complex with ATXN1 mutant and phosphorylated RNA polymerase II. Interacts (via C-terminus) with TXNL4A and CD2BP2. Interacts (via WW domain) with ATN1 and SF3B1, and may interact with additional splice factors. Interacts (via WW domain) with WBP11; Leading to reduce interaction between PQBP1 and TXNL4A. Interacts with CAPRIN1. Interacts with DDX1. Interacts with SFPQ. Interacts with KHSRP.</text>
</comment>